<accession>A0A2Z2P111</accession>
<sequence>MKGCAVSNNFQYQFNDVAIVSIEACDAPVVVTSAAIDEALAPFLERVGAETGLLQKLAGIEERRQWPDDISFIEASALAGEKAIAASGIDPSRIGMISNTSVCRDRLEPSSAVSVHDRLGLSPHCINFDLSNACLGFVNAMHLAGTLIESGQIEYALIVDGEGTREIQQNTINRLLDEHSSMADLFSNFASLTLGSGSAAMILGRHSTNPGSHRLGRGEFRAATEHHDLCVGSLESMRTDTRALLEAGTQLGKICWDQADSDDWGDMDRYIIHQVSRVHTAAMVEILGIDHKRVPLTFPKYGNIGPAAVPFTLAKEAETLNEGDRVLLVGVGSGLNAAFLEITW</sequence>
<dbReference type="AlphaFoldDB" id="A0A2Z2P111"/>
<keyword evidence="2 5" id="KW-0012">Acyltransferase</keyword>
<evidence type="ECO:0000256" key="2">
    <source>
        <dbReference type="ARBA" id="ARBA00023315"/>
    </source>
</evidence>
<dbReference type="GO" id="GO:0006633">
    <property type="term" value="P:fatty acid biosynthetic process"/>
    <property type="evidence" value="ECO:0007669"/>
    <property type="project" value="InterPro"/>
</dbReference>
<organism evidence="5 6">
    <name type="scientific">Granulosicoccus antarcticus IMCC3135</name>
    <dbReference type="NCBI Taxonomy" id="1192854"/>
    <lineage>
        <taxon>Bacteria</taxon>
        <taxon>Pseudomonadati</taxon>
        <taxon>Pseudomonadota</taxon>
        <taxon>Gammaproteobacteria</taxon>
        <taxon>Chromatiales</taxon>
        <taxon>Granulosicoccaceae</taxon>
        <taxon>Granulosicoccus</taxon>
    </lineage>
</organism>
<dbReference type="SMR" id="A0A2Z2P111"/>
<keyword evidence="1 5" id="KW-0808">Transferase</keyword>
<dbReference type="EMBL" id="CP018632">
    <property type="protein sequence ID" value="ASJ74900.1"/>
    <property type="molecule type" value="Genomic_DNA"/>
</dbReference>
<feature type="domain" description="Beta-ketoacyl-[acyl-carrier-protein] synthase III N-terminal" evidence="4">
    <location>
        <begin position="128"/>
        <end position="206"/>
    </location>
</feature>
<dbReference type="GO" id="GO:0004315">
    <property type="term" value="F:3-oxoacyl-[acyl-carrier-protein] synthase activity"/>
    <property type="evidence" value="ECO:0007669"/>
    <property type="project" value="InterPro"/>
</dbReference>
<dbReference type="InterPro" id="IPR016039">
    <property type="entry name" value="Thiolase-like"/>
</dbReference>
<gene>
    <name evidence="5" type="primary">fabH_2</name>
    <name evidence="5" type="ORF">IMCC3135_24160</name>
</gene>
<dbReference type="Pfam" id="PF08545">
    <property type="entry name" value="ACP_syn_III"/>
    <property type="match status" value="1"/>
</dbReference>
<dbReference type="GO" id="GO:0044550">
    <property type="term" value="P:secondary metabolite biosynthetic process"/>
    <property type="evidence" value="ECO:0007669"/>
    <property type="project" value="TreeGrafter"/>
</dbReference>
<dbReference type="Proteomes" id="UP000250079">
    <property type="component" value="Chromosome"/>
</dbReference>
<dbReference type="OrthoDB" id="9788274at2"/>
<proteinExistence type="predicted"/>
<evidence type="ECO:0000259" key="3">
    <source>
        <dbReference type="Pfam" id="PF08541"/>
    </source>
</evidence>
<dbReference type="PANTHER" id="PTHR34069:SF3">
    <property type="entry name" value="ACYL-COA:ACYL-COA ALKYLTRANSFERASE"/>
    <property type="match status" value="1"/>
</dbReference>
<dbReference type="KEGG" id="gai:IMCC3135_24160"/>
<name>A0A2Z2P111_9GAMM</name>
<dbReference type="Gene3D" id="3.40.47.10">
    <property type="match status" value="2"/>
</dbReference>
<dbReference type="NCBIfam" id="NF006720">
    <property type="entry name" value="PRK09258.1"/>
    <property type="match status" value="1"/>
</dbReference>
<evidence type="ECO:0000313" key="5">
    <source>
        <dbReference type="EMBL" id="ASJ74900.1"/>
    </source>
</evidence>
<dbReference type="InterPro" id="IPR013747">
    <property type="entry name" value="ACP_syn_III_C"/>
</dbReference>
<keyword evidence="6" id="KW-1185">Reference proteome</keyword>
<dbReference type="InterPro" id="IPR013751">
    <property type="entry name" value="ACP_syn_III_N"/>
</dbReference>
<dbReference type="Pfam" id="PF08541">
    <property type="entry name" value="ACP_syn_III_C"/>
    <property type="match status" value="1"/>
</dbReference>
<evidence type="ECO:0000256" key="1">
    <source>
        <dbReference type="ARBA" id="ARBA00022679"/>
    </source>
</evidence>
<reference evidence="5 6" key="1">
    <citation type="submission" date="2016-12" db="EMBL/GenBank/DDBJ databases">
        <authorList>
            <person name="Song W.-J."/>
            <person name="Kurnit D.M."/>
        </authorList>
    </citation>
    <scope>NUCLEOTIDE SEQUENCE [LARGE SCALE GENOMIC DNA]</scope>
    <source>
        <strain evidence="5 6">IMCC3135</strain>
    </source>
</reference>
<dbReference type="EC" id="2.3.1.180" evidence="5"/>
<dbReference type="PANTHER" id="PTHR34069">
    <property type="entry name" value="3-OXOACYL-[ACYL-CARRIER-PROTEIN] SYNTHASE 3"/>
    <property type="match status" value="1"/>
</dbReference>
<evidence type="ECO:0000259" key="4">
    <source>
        <dbReference type="Pfam" id="PF08545"/>
    </source>
</evidence>
<protein>
    <submittedName>
        <fullName evidence="5">3-oxoacyl-[acyl-carrier-protein] synthase 3</fullName>
        <ecNumber evidence="5">2.3.1.180</ecNumber>
    </submittedName>
</protein>
<feature type="domain" description="Beta-ketoacyl-[acyl-carrier-protein] synthase III C-terminal" evidence="3">
    <location>
        <begin position="265"/>
        <end position="339"/>
    </location>
</feature>
<evidence type="ECO:0000313" key="6">
    <source>
        <dbReference type="Proteomes" id="UP000250079"/>
    </source>
</evidence>
<dbReference type="SUPFAM" id="SSF53901">
    <property type="entry name" value="Thiolase-like"/>
    <property type="match status" value="1"/>
</dbReference>
<dbReference type="GO" id="GO:0033818">
    <property type="term" value="F:beta-ketoacyl-acyl-carrier-protein synthase III activity"/>
    <property type="evidence" value="ECO:0007669"/>
    <property type="project" value="UniProtKB-EC"/>
</dbReference>